<sequence length="135" mass="16130">VKANTIMYLKNQLKSGLGKYVENKDPKEINYFLEFFKEAYPPNNRRVGYTRVINDFSKITYEQIWETLTFINRIVIKTKRRLGEEEKEDIIKNINNLLMSGKFEYINQVKSLEKLLNVLNVKVVNYKEGFKLKKR</sequence>
<evidence type="ECO:0000313" key="2">
    <source>
        <dbReference type="Proteomes" id="UP000767334"/>
    </source>
</evidence>
<keyword evidence="2" id="KW-1185">Reference proteome</keyword>
<feature type="non-terminal residue" evidence="1">
    <location>
        <position position="1"/>
    </location>
</feature>
<accession>A0ABS2FK53</accession>
<protein>
    <submittedName>
        <fullName evidence="1">Uncharacterized protein</fullName>
    </submittedName>
</protein>
<dbReference type="Proteomes" id="UP000767334">
    <property type="component" value="Unassembled WGS sequence"/>
</dbReference>
<evidence type="ECO:0000313" key="1">
    <source>
        <dbReference type="EMBL" id="MBM6820913.1"/>
    </source>
</evidence>
<name>A0ABS2FK53_9CLOT</name>
<comment type="caution">
    <text evidence="1">The sequence shown here is derived from an EMBL/GenBank/DDBJ whole genome shotgun (WGS) entry which is preliminary data.</text>
</comment>
<organism evidence="1 2">
    <name type="scientific">Clostridium saudiense</name>
    <dbReference type="NCBI Taxonomy" id="1414720"/>
    <lineage>
        <taxon>Bacteria</taxon>
        <taxon>Bacillati</taxon>
        <taxon>Bacillota</taxon>
        <taxon>Clostridia</taxon>
        <taxon>Eubacteriales</taxon>
        <taxon>Clostridiaceae</taxon>
        <taxon>Clostridium</taxon>
    </lineage>
</organism>
<gene>
    <name evidence="1" type="ORF">H6A19_16475</name>
</gene>
<proteinExistence type="predicted"/>
<reference evidence="1 2" key="1">
    <citation type="journal article" date="2021" name="Sci. Rep.">
        <title>The distribution of antibiotic resistance genes in chicken gut microbiota commensals.</title>
        <authorList>
            <person name="Juricova H."/>
            <person name="Matiasovicova J."/>
            <person name="Kubasova T."/>
            <person name="Cejkova D."/>
            <person name="Rychlik I."/>
        </authorList>
    </citation>
    <scope>NUCLEOTIDE SEQUENCE [LARGE SCALE GENOMIC DNA]</scope>
    <source>
        <strain evidence="1 2">An435</strain>
    </source>
</reference>
<dbReference type="RefSeq" id="WP_204572760.1">
    <property type="nucleotide sequence ID" value="NZ_JACJLL010000199.1"/>
</dbReference>
<dbReference type="EMBL" id="JACJLL010000199">
    <property type="protein sequence ID" value="MBM6820913.1"/>
    <property type="molecule type" value="Genomic_DNA"/>
</dbReference>